<evidence type="ECO:0000313" key="2">
    <source>
        <dbReference type="Proteomes" id="UP000887561"/>
    </source>
</evidence>
<reference evidence="3" key="1">
    <citation type="submission" date="2022-11" db="UniProtKB">
        <authorList>
            <consortium name="WormBaseParasite"/>
        </authorList>
    </citation>
    <scope>IDENTIFICATION</scope>
</reference>
<sequence>MKPIPGEGTWGDLYFFDFWYDLVAIYWLGIYEEVKITDEFVNKKSPKIEDNEPIFKDFNVSGFIIPPKRAYISLTCFSVDLSMGRLDLSTSKGIIIIIAKFIAYITKELTNHTHEEILDLVEGIKGKKATYGESSSSTRIEETNEEIEEIKEESFLNDEDLKMEESIENEKQKEEVKELEENKVKNIVEDTINEKGIEEKNEEENMSVVKQG</sequence>
<dbReference type="AlphaFoldDB" id="A0A915M0F8"/>
<organism evidence="2 3">
    <name type="scientific">Meloidogyne javanica</name>
    <name type="common">Root-knot nematode worm</name>
    <dbReference type="NCBI Taxonomy" id="6303"/>
    <lineage>
        <taxon>Eukaryota</taxon>
        <taxon>Metazoa</taxon>
        <taxon>Ecdysozoa</taxon>
        <taxon>Nematoda</taxon>
        <taxon>Chromadorea</taxon>
        <taxon>Rhabditida</taxon>
        <taxon>Tylenchina</taxon>
        <taxon>Tylenchomorpha</taxon>
        <taxon>Tylenchoidea</taxon>
        <taxon>Meloidogynidae</taxon>
        <taxon>Meloidogyninae</taxon>
        <taxon>Meloidogyne</taxon>
        <taxon>Meloidogyne incognita group</taxon>
    </lineage>
</organism>
<proteinExistence type="predicted"/>
<evidence type="ECO:0000256" key="1">
    <source>
        <dbReference type="SAM" id="Coils"/>
    </source>
</evidence>
<feature type="coiled-coil region" evidence="1">
    <location>
        <begin position="133"/>
        <end position="189"/>
    </location>
</feature>
<keyword evidence="2" id="KW-1185">Reference proteome</keyword>
<keyword evidence="1" id="KW-0175">Coiled coil</keyword>
<accession>A0A915M0F8</accession>
<evidence type="ECO:0000313" key="3">
    <source>
        <dbReference type="WBParaSite" id="scaffold2484_cov230.g4938"/>
    </source>
</evidence>
<dbReference type="WBParaSite" id="scaffold2484_cov230.g4938">
    <property type="protein sequence ID" value="scaffold2484_cov230.g4938"/>
    <property type="gene ID" value="scaffold2484_cov230.g4938"/>
</dbReference>
<name>A0A915M0F8_MELJA</name>
<dbReference type="Proteomes" id="UP000887561">
    <property type="component" value="Unplaced"/>
</dbReference>
<protein>
    <submittedName>
        <fullName evidence="3">Uncharacterized protein</fullName>
    </submittedName>
</protein>